<dbReference type="Proteomes" id="UP000396862">
    <property type="component" value="Unassembled WGS sequence"/>
</dbReference>
<gene>
    <name evidence="5" type="ORF">CLV93_101350</name>
    <name evidence="4" type="ORF">JCM18694_02600</name>
</gene>
<evidence type="ECO:0000256" key="3">
    <source>
        <dbReference type="SAM" id="Phobius"/>
    </source>
</evidence>
<evidence type="ECO:0000313" key="5">
    <source>
        <dbReference type="EMBL" id="PSK85394.1"/>
    </source>
</evidence>
<keyword evidence="3" id="KW-0472">Membrane</keyword>
<reference evidence="5 6" key="1">
    <citation type="submission" date="2018-03" db="EMBL/GenBank/DDBJ databases">
        <title>Genomic Encyclopedia of Archaeal and Bacterial Type Strains, Phase II (KMG-II): from individual species to whole genera.</title>
        <authorList>
            <person name="Goeker M."/>
        </authorList>
    </citation>
    <scope>NUCLEOTIDE SEQUENCE [LARGE SCALE GENOMIC DNA]</scope>
    <source>
        <strain evidence="5 6">DSM 27267</strain>
    </source>
</reference>
<dbReference type="InterPro" id="IPR024930">
    <property type="entry name" value="Skp_dom_sf"/>
</dbReference>
<keyword evidence="7" id="KW-1185">Reference proteome</keyword>
<dbReference type="PANTHER" id="PTHR35089">
    <property type="entry name" value="CHAPERONE PROTEIN SKP"/>
    <property type="match status" value="1"/>
</dbReference>
<dbReference type="GO" id="GO:0051082">
    <property type="term" value="F:unfolded protein binding"/>
    <property type="evidence" value="ECO:0007669"/>
    <property type="project" value="InterPro"/>
</dbReference>
<dbReference type="RefSeq" id="WP_106540444.1">
    <property type="nucleotide sequence ID" value="NZ_BLAU01000001.1"/>
</dbReference>
<dbReference type="Gene3D" id="3.30.910.20">
    <property type="entry name" value="Skp domain"/>
    <property type="match status" value="1"/>
</dbReference>
<name>A0A2P8CK97_9BACT</name>
<dbReference type="GO" id="GO:0050821">
    <property type="term" value="P:protein stabilization"/>
    <property type="evidence" value="ECO:0007669"/>
    <property type="project" value="TreeGrafter"/>
</dbReference>
<keyword evidence="3" id="KW-0812">Transmembrane</keyword>
<proteinExistence type="inferred from homology"/>
<evidence type="ECO:0000256" key="1">
    <source>
        <dbReference type="ARBA" id="ARBA00009091"/>
    </source>
</evidence>
<dbReference type="EMBL" id="PYGC01000001">
    <property type="protein sequence ID" value="PSK85394.1"/>
    <property type="molecule type" value="Genomic_DNA"/>
</dbReference>
<dbReference type="EMBL" id="BLAU01000001">
    <property type="protein sequence ID" value="GET20014.1"/>
    <property type="molecule type" value="Genomic_DNA"/>
</dbReference>
<evidence type="ECO:0000313" key="7">
    <source>
        <dbReference type="Proteomes" id="UP000396862"/>
    </source>
</evidence>
<protein>
    <submittedName>
        <fullName evidence="5">Outer membrane protein</fullName>
    </submittedName>
</protein>
<comment type="similarity">
    <text evidence="1">Belongs to the Skp family.</text>
</comment>
<keyword evidence="2" id="KW-0732">Signal</keyword>
<evidence type="ECO:0000256" key="2">
    <source>
        <dbReference type="ARBA" id="ARBA00022729"/>
    </source>
</evidence>
<evidence type="ECO:0000313" key="4">
    <source>
        <dbReference type="EMBL" id="GET20014.1"/>
    </source>
</evidence>
<reference evidence="4 7" key="2">
    <citation type="submission" date="2019-10" db="EMBL/GenBank/DDBJ databases">
        <title>Prolixibacter strains distinguished by the presence of nitrate reductase genes were adept at nitrate-dependent anaerobic corrosion of metallic iron and carbon steel.</title>
        <authorList>
            <person name="Iino T."/>
            <person name="Shono N."/>
            <person name="Ito K."/>
            <person name="Nakamura R."/>
            <person name="Sueoka K."/>
            <person name="Harayama S."/>
            <person name="Ohkuma M."/>
        </authorList>
    </citation>
    <scope>NUCLEOTIDE SEQUENCE [LARGE SCALE GENOMIC DNA]</scope>
    <source>
        <strain evidence="4 7">MIC1-1</strain>
    </source>
</reference>
<dbReference type="Proteomes" id="UP000240621">
    <property type="component" value="Unassembled WGS sequence"/>
</dbReference>
<keyword evidence="3" id="KW-1133">Transmembrane helix</keyword>
<evidence type="ECO:0000313" key="6">
    <source>
        <dbReference type="Proteomes" id="UP000240621"/>
    </source>
</evidence>
<dbReference type="GO" id="GO:0005829">
    <property type="term" value="C:cytosol"/>
    <property type="evidence" value="ECO:0007669"/>
    <property type="project" value="TreeGrafter"/>
</dbReference>
<sequence>MKNNSTLIHVILALAVIGLYVLYFTGNKKGQSDQATTETQTGNEPVKVAFVKLDSVLVNYDLAKELNDNFKSKQDAYTNEYGQKRINFEKQANAFQEKLKRGGFLTQERAMQERNRLIGMQQDIQKLDNDLSSKLQSMQQEINQQIIDSISNYVKIYNADKKYDLIFSNANLLEGSDQHNITREVITALNKRYHSSKK</sequence>
<dbReference type="Pfam" id="PF03938">
    <property type="entry name" value="OmpH"/>
    <property type="match status" value="1"/>
</dbReference>
<dbReference type="SMART" id="SM00935">
    <property type="entry name" value="OmpH"/>
    <property type="match status" value="1"/>
</dbReference>
<comment type="caution">
    <text evidence="5">The sequence shown here is derived from an EMBL/GenBank/DDBJ whole genome shotgun (WGS) entry which is preliminary data.</text>
</comment>
<dbReference type="OrthoDB" id="1493259at2"/>
<dbReference type="AlphaFoldDB" id="A0A2P8CK97"/>
<dbReference type="InterPro" id="IPR005632">
    <property type="entry name" value="Chaperone_Skp"/>
</dbReference>
<organism evidence="5 6">
    <name type="scientific">Prolixibacter denitrificans</name>
    <dbReference type="NCBI Taxonomy" id="1541063"/>
    <lineage>
        <taxon>Bacteria</taxon>
        <taxon>Pseudomonadati</taxon>
        <taxon>Bacteroidota</taxon>
        <taxon>Bacteroidia</taxon>
        <taxon>Marinilabiliales</taxon>
        <taxon>Prolixibacteraceae</taxon>
        <taxon>Prolixibacter</taxon>
    </lineage>
</organism>
<dbReference type="SUPFAM" id="SSF111384">
    <property type="entry name" value="OmpH-like"/>
    <property type="match status" value="1"/>
</dbReference>
<accession>A0A2P8CK97</accession>
<feature type="transmembrane region" description="Helical" evidence="3">
    <location>
        <begin position="6"/>
        <end position="24"/>
    </location>
</feature>
<dbReference type="PANTHER" id="PTHR35089:SF1">
    <property type="entry name" value="CHAPERONE PROTEIN SKP"/>
    <property type="match status" value="1"/>
</dbReference>